<protein>
    <submittedName>
        <fullName evidence="1">Uncharacterized protein</fullName>
    </submittedName>
</protein>
<organism evidence="1 2">
    <name type="scientific">Entomomonas moraniae</name>
    <dbReference type="NCBI Taxonomy" id="2213226"/>
    <lineage>
        <taxon>Bacteria</taxon>
        <taxon>Pseudomonadati</taxon>
        <taxon>Pseudomonadota</taxon>
        <taxon>Gammaproteobacteria</taxon>
        <taxon>Pseudomonadales</taxon>
        <taxon>Pseudomonadaceae</taxon>
        <taxon>Entomomonas</taxon>
    </lineage>
</organism>
<evidence type="ECO:0000313" key="1">
    <source>
        <dbReference type="EMBL" id="AZS51039.1"/>
    </source>
</evidence>
<dbReference type="Proteomes" id="UP000273143">
    <property type="component" value="Chromosome"/>
</dbReference>
<keyword evidence="2" id="KW-1185">Reference proteome</keyword>
<dbReference type="KEGG" id="emo:DM558_09745"/>
<gene>
    <name evidence="1" type="ORF">DM558_09745</name>
</gene>
<dbReference type="EMBL" id="CP029822">
    <property type="protein sequence ID" value="AZS51039.1"/>
    <property type="molecule type" value="Genomic_DNA"/>
</dbReference>
<proteinExistence type="predicted"/>
<reference evidence="2" key="1">
    <citation type="submission" date="2018-06" db="EMBL/GenBank/DDBJ databases">
        <title>Complete genome of Pseudomonas insecticola strain QZS01.</title>
        <authorList>
            <person name="Wang J."/>
            <person name="Su Q."/>
        </authorList>
    </citation>
    <scope>NUCLEOTIDE SEQUENCE [LARGE SCALE GENOMIC DNA]</scope>
    <source>
        <strain evidence="2">QZS01</strain>
    </source>
</reference>
<name>A0A3S9XF27_9GAMM</name>
<sequence>MRITASQIEDWAETNEKESQFSLPLLIRKLILETSTVINLNFPVGDETYRPGLDGTVETSAGNAWVPIGKSEWEIGCNKNPQKKANEDFEKRKAKKDTSFIFITPRVWLKKDEWQKEISEGSNWREIKVYDSSDLETWLETAPSTRLWFGELLGLSGGGIESIDKYWDNWRNQTSLPITIDAFTLGRENSKEQLLKYIETSQSIINIKADSQEEAVAFVCSQLLEHRLANSCVCITNNEGWRFIDKNNEIKVIIATTTEIAKQQAPKNGSILIAPLNLGTNIENKNNLVNLGRANSEKYQEALKFLGEPKLEAERLASSTGRSWTVYRRIKAKNSAISSPLWLKDLNINCLTTLVLFGAWDSSNQADIAYLEQFCGYSYQDLEKKLHNIVQLDDAPIIRISNVWKDKAPIELLYLFITHITLKELEKFFAIVKDIFQQNDPALELAIDQRGAAAVYDKRRKESIIFTDSISNTLMKLRVYAESHRELYISIHIINGIDKLISDVLNDADATRWLSLSSFLPSLAEAAPSKFLEMLEKDLNKNKIVSALFTESDSSGFGQCYYVALLWALEILAWDINYLTRVANICCQLDSFKSKGNFGNNPFQTLTSLFYLIPLTSAKISERNIVIDQISKKHEEIVWRLLKSLAKELTLPSFHIVNEQPRWRDYCSNANLVVTPDEVNIYVGYIKNKLLELAKKNSQRIADLLTVPIMSLFHQEDEAIIKSLLDDIKNLDDDGLINIRSNLRGYLSWHNSYNKVGEKGDRYFADVLYPYFDLLAPKDIVKKHCWIFESTLINLPEGNTKDQDYQGQERKIQKIQLSTLEEIYNKKKWDGIEELISLCKNNGILGRVIKTANLPKGEFYQWLVQYFIKLNLPIDNLLLQNIISWQNDNLNELLDAVHKKITDPKQFVLFLLNVPCNGNAQQFIEALPLAEQEYYWKNIYADNIGFLNDIDLQEYVIKKLVSVKRFRTILNILQYQLQNSSSERLLQVVDGISAGHENEIDLNSYAIIEAIKTLGNRDIPISKLASVEFTYFSLLEHNEYGTPHLLALIKEQPSYYIHFFCLAYKILSSPSVETSKVAYRLINQSRFIPGLREDDSIGSQFFNSWIEYARDKVKEHTSDEDILRLFDQKLGELLSGSPSNLDDSWPAETICDLLDESGSEEIRHGFCIGVYNNRGVHSRGFGEGGKQERVLAKKYRDFAQKWQLTHPLTAELLKTIADRYDADAIREDTWDARREEGLSQF</sequence>
<accession>A0A3S9XF27</accession>
<evidence type="ECO:0000313" key="2">
    <source>
        <dbReference type="Proteomes" id="UP000273143"/>
    </source>
</evidence>
<dbReference type="RefSeq" id="WP_127163803.1">
    <property type="nucleotide sequence ID" value="NZ_CP029822.1"/>
</dbReference>
<dbReference type="AlphaFoldDB" id="A0A3S9XF27"/>